<feature type="domain" description="Knr4/Smi1-like" evidence="1">
    <location>
        <begin position="70"/>
        <end position="244"/>
    </location>
</feature>
<dbReference type="EMBL" id="CAJNOK010009136">
    <property type="protein sequence ID" value="CAF1081986.1"/>
    <property type="molecule type" value="Genomic_DNA"/>
</dbReference>
<dbReference type="SMART" id="SM00860">
    <property type="entry name" value="SMI1_KNR4"/>
    <property type="match status" value="1"/>
</dbReference>
<dbReference type="InterPro" id="IPR018958">
    <property type="entry name" value="Knr4/Smi1-like_dom"/>
</dbReference>
<dbReference type="SUPFAM" id="SSF160631">
    <property type="entry name" value="SMI1/KNR4-like"/>
    <property type="match status" value="1"/>
</dbReference>
<dbReference type="EMBL" id="CAJOBC010086814">
    <property type="protein sequence ID" value="CAF4348760.1"/>
    <property type="molecule type" value="Genomic_DNA"/>
</dbReference>
<evidence type="ECO:0000313" key="3">
    <source>
        <dbReference type="EMBL" id="CAF1484415.1"/>
    </source>
</evidence>
<proteinExistence type="predicted"/>
<evidence type="ECO:0000313" key="4">
    <source>
        <dbReference type="EMBL" id="CAF3844859.1"/>
    </source>
</evidence>
<dbReference type="EMBL" id="CAJNOQ010021329">
    <property type="protein sequence ID" value="CAF1484415.1"/>
    <property type="molecule type" value="Genomic_DNA"/>
</dbReference>
<reference evidence="3" key="1">
    <citation type="submission" date="2021-02" db="EMBL/GenBank/DDBJ databases">
        <authorList>
            <person name="Nowell W R."/>
        </authorList>
    </citation>
    <scope>NUCLEOTIDE SEQUENCE</scope>
</reference>
<protein>
    <recommendedName>
        <fullName evidence="1">Knr4/Smi1-like domain-containing protein</fullName>
    </recommendedName>
</protein>
<evidence type="ECO:0000313" key="2">
    <source>
        <dbReference type="EMBL" id="CAF1081986.1"/>
    </source>
</evidence>
<dbReference type="EMBL" id="CAJOBA010009153">
    <property type="protein sequence ID" value="CAF3844859.1"/>
    <property type="molecule type" value="Genomic_DNA"/>
</dbReference>
<evidence type="ECO:0000313" key="5">
    <source>
        <dbReference type="EMBL" id="CAF4348760.1"/>
    </source>
</evidence>
<dbReference type="AlphaFoldDB" id="A0A815S231"/>
<organism evidence="3 6">
    <name type="scientific">Didymodactylos carnosus</name>
    <dbReference type="NCBI Taxonomy" id="1234261"/>
    <lineage>
        <taxon>Eukaryota</taxon>
        <taxon>Metazoa</taxon>
        <taxon>Spiralia</taxon>
        <taxon>Gnathifera</taxon>
        <taxon>Rotifera</taxon>
        <taxon>Eurotatoria</taxon>
        <taxon>Bdelloidea</taxon>
        <taxon>Philodinida</taxon>
        <taxon>Philodinidae</taxon>
        <taxon>Didymodactylos</taxon>
    </lineage>
</organism>
<dbReference type="OrthoDB" id="10024202at2759"/>
<comment type="caution">
    <text evidence="3">The sequence shown here is derived from an EMBL/GenBank/DDBJ whole genome shotgun (WGS) entry which is preliminary data.</text>
</comment>
<evidence type="ECO:0000313" key="6">
    <source>
        <dbReference type="Proteomes" id="UP000663829"/>
    </source>
</evidence>
<dbReference type="Pfam" id="PF09346">
    <property type="entry name" value="SMI1_KNR4"/>
    <property type="match status" value="1"/>
</dbReference>
<dbReference type="Gene3D" id="3.40.1580.10">
    <property type="entry name" value="SMI1/KNR4-like"/>
    <property type="match status" value="1"/>
</dbReference>
<dbReference type="Proteomes" id="UP000682733">
    <property type="component" value="Unassembled WGS sequence"/>
</dbReference>
<evidence type="ECO:0000259" key="1">
    <source>
        <dbReference type="SMART" id="SM00860"/>
    </source>
</evidence>
<dbReference type="InterPro" id="IPR037883">
    <property type="entry name" value="Knr4/Smi1-like_sf"/>
</dbReference>
<dbReference type="Proteomes" id="UP000663829">
    <property type="component" value="Unassembled WGS sequence"/>
</dbReference>
<dbReference type="Proteomes" id="UP000677228">
    <property type="component" value="Unassembled WGS sequence"/>
</dbReference>
<keyword evidence="6" id="KW-1185">Reference proteome</keyword>
<dbReference type="Proteomes" id="UP000681722">
    <property type="component" value="Unassembled WGS sequence"/>
</dbReference>
<sequence length="265" mass="30394">MVYKAFLQPGCILRKILTVHTNTFNMATSEINDSITSRTRSKSTTSAKLWNQLNDVLEYVPKFQNKDRSGVDEKTIQRIESKLGIILPNEIQDVIKIHDGRDHIFCGLNHRLATTDLLPIEKWRPYENESPGYADLLFECLAQKKDVLVDKNLRNDVQDHLAAYIDGITNAEQQSKNKKKKISYQLDKDEAFHALPCELLIIGEGMDDYGEQYLLSIRSGRIYLGLQTIPNWILIGTFADWIKMGIEAAKQEKEDIQNSHDEIEI</sequence>
<accession>A0A815S231</accession>
<gene>
    <name evidence="3" type="ORF">GPM918_LOCUS35979</name>
    <name evidence="2" type="ORF">OVA965_LOCUS18405</name>
    <name evidence="5" type="ORF">SRO942_LOCUS36706</name>
    <name evidence="4" type="ORF">TMI583_LOCUS18418</name>
</gene>
<name>A0A815S231_9BILA</name>